<evidence type="ECO:0000313" key="3">
    <source>
        <dbReference type="Proteomes" id="UP001059596"/>
    </source>
</evidence>
<dbReference type="AlphaFoldDB" id="A0A9Q0BQX9"/>
<gene>
    <name evidence="2" type="ORF">M5D96_005589</name>
</gene>
<feature type="non-terminal residue" evidence="2">
    <location>
        <position position="50"/>
    </location>
</feature>
<protein>
    <submittedName>
        <fullName evidence="2">Uncharacterized protein</fullName>
    </submittedName>
</protein>
<accession>A0A9Q0BQX9</accession>
<sequence length="50" mass="5607">PGCPASIYQSKTRPRAEPRSSPRRWIRGSSYLDLLTQLASEQIMAFTAPD</sequence>
<evidence type="ECO:0000256" key="1">
    <source>
        <dbReference type="SAM" id="MobiDB-lite"/>
    </source>
</evidence>
<dbReference type="Proteomes" id="UP001059596">
    <property type="component" value="Unassembled WGS sequence"/>
</dbReference>
<comment type="caution">
    <text evidence="2">The sequence shown here is derived from an EMBL/GenBank/DDBJ whole genome shotgun (WGS) entry which is preliminary data.</text>
</comment>
<keyword evidence="3" id="KW-1185">Reference proteome</keyword>
<reference evidence="2" key="1">
    <citation type="journal article" date="2023" name="Genome Biol. Evol.">
        <title>Long-read-based Genome Assembly of Drosophila gunungcola Reveals Fewer Chemosensory Genes in Flower-breeding Species.</title>
        <authorList>
            <person name="Negi A."/>
            <person name="Liao B.Y."/>
            <person name="Yeh S.D."/>
        </authorList>
    </citation>
    <scope>NUCLEOTIDE SEQUENCE</scope>
    <source>
        <strain evidence="2">Sukarami</strain>
    </source>
</reference>
<name>A0A9Q0BQX9_9MUSC</name>
<evidence type="ECO:0000313" key="2">
    <source>
        <dbReference type="EMBL" id="KAI8041332.1"/>
    </source>
</evidence>
<organism evidence="2 3">
    <name type="scientific">Drosophila gunungcola</name>
    <name type="common">fruit fly</name>
    <dbReference type="NCBI Taxonomy" id="103775"/>
    <lineage>
        <taxon>Eukaryota</taxon>
        <taxon>Metazoa</taxon>
        <taxon>Ecdysozoa</taxon>
        <taxon>Arthropoda</taxon>
        <taxon>Hexapoda</taxon>
        <taxon>Insecta</taxon>
        <taxon>Pterygota</taxon>
        <taxon>Neoptera</taxon>
        <taxon>Endopterygota</taxon>
        <taxon>Diptera</taxon>
        <taxon>Brachycera</taxon>
        <taxon>Muscomorpha</taxon>
        <taxon>Ephydroidea</taxon>
        <taxon>Drosophilidae</taxon>
        <taxon>Drosophila</taxon>
        <taxon>Sophophora</taxon>
    </lineage>
</organism>
<dbReference type="EMBL" id="JAMKOV010000003">
    <property type="protein sequence ID" value="KAI8041332.1"/>
    <property type="molecule type" value="Genomic_DNA"/>
</dbReference>
<proteinExistence type="predicted"/>
<feature type="region of interest" description="Disordered" evidence="1">
    <location>
        <begin position="1"/>
        <end position="23"/>
    </location>
</feature>